<feature type="transmembrane region" description="Helical" evidence="1">
    <location>
        <begin position="337"/>
        <end position="359"/>
    </location>
</feature>
<dbReference type="Gene3D" id="1.20.1250.20">
    <property type="entry name" value="MFS general substrate transporter like domains"/>
    <property type="match status" value="1"/>
</dbReference>
<keyword evidence="1" id="KW-0472">Membrane</keyword>
<dbReference type="eggNOG" id="arCOG06047">
    <property type="taxonomic scope" value="Archaea"/>
</dbReference>
<dbReference type="SUPFAM" id="SSF103473">
    <property type="entry name" value="MFS general substrate transporter"/>
    <property type="match status" value="1"/>
</dbReference>
<feature type="transmembrane region" description="Helical" evidence="1">
    <location>
        <begin position="44"/>
        <end position="67"/>
    </location>
</feature>
<gene>
    <name evidence="3" type="ORF">TVG1116776</name>
</gene>
<feature type="transmembrane region" description="Helical" evidence="1">
    <location>
        <begin position="74"/>
        <end position="94"/>
    </location>
</feature>
<dbReference type="EMBL" id="BA000011">
    <property type="protein sequence ID" value="BAB60229.1"/>
    <property type="molecule type" value="Genomic_DNA"/>
</dbReference>
<feature type="transmembrane region" description="Helical" evidence="1">
    <location>
        <begin position="298"/>
        <end position="316"/>
    </location>
</feature>
<evidence type="ECO:0000313" key="3">
    <source>
        <dbReference type="EMBL" id="BAB60229.1"/>
    </source>
</evidence>
<keyword evidence="1" id="KW-0812">Transmembrane</keyword>
<name>Q979S3_THEVO</name>
<dbReference type="HOGENOM" id="CLU_728857_0_0_2"/>
<organism evidence="3 4">
    <name type="scientific">Thermoplasma volcanium (strain ATCC 51530 / DSM 4299 / JCM 9571 / NBRC 15438 / GSS1)</name>
    <dbReference type="NCBI Taxonomy" id="273116"/>
    <lineage>
        <taxon>Archaea</taxon>
        <taxon>Methanobacteriati</taxon>
        <taxon>Thermoplasmatota</taxon>
        <taxon>Thermoplasmata</taxon>
        <taxon>Thermoplasmatales</taxon>
        <taxon>Thermoplasmataceae</taxon>
        <taxon>Thermoplasma</taxon>
    </lineage>
</organism>
<feature type="transmembrane region" description="Helical" evidence="1">
    <location>
        <begin position="207"/>
        <end position="229"/>
    </location>
</feature>
<dbReference type="KEGG" id="tvo:TVG1116776"/>
<dbReference type="GO" id="GO:0022857">
    <property type="term" value="F:transmembrane transporter activity"/>
    <property type="evidence" value="ECO:0007669"/>
    <property type="project" value="InterPro"/>
</dbReference>
<feature type="domain" description="Major facilitator superfamily (MFS) profile" evidence="2">
    <location>
        <begin position="10"/>
        <end position="391"/>
    </location>
</feature>
<dbReference type="InterPro" id="IPR011701">
    <property type="entry name" value="MFS"/>
</dbReference>
<dbReference type="GeneID" id="1441200"/>
<accession>Q979S3</accession>
<proteinExistence type="predicted"/>
<dbReference type="AlphaFoldDB" id="Q979S3"/>
<evidence type="ECO:0000256" key="1">
    <source>
        <dbReference type="SAM" id="Phobius"/>
    </source>
</evidence>
<feature type="transmembrane region" description="Helical" evidence="1">
    <location>
        <begin position="272"/>
        <end position="292"/>
    </location>
</feature>
<dbReference type="Proteomes" id="UP000001017">
    <property type="component" value="Chromosome"/>
</dbReference>
<dbReference type="RefSeq" id="WP_010917318.1">
    <property type="nucleotide sequence ID" value="NC_002689.2"/>
</dbReference>
<keyword evidence="4" id="KW-1185">Reference proteome</keyword>
<dbReference type="InterPro" id="IPR036259">
    <property type="entry name" value="MFS_trans_sf"/>
</dbReference>
<dbReference type="PaxDb" id="273116-14325325"/>
<feature type="transmembrane region" description="Helical" evidence="1">
    <location>
        <begin position="12"/>
        <end position="32"/>
    </location>
</feature>
<feature type="transmembrane region" description="Helical" evidence="1">
    <location>
        <begin position="365"/>
        <end position="386"/>
    </location>
</feature>
<evidence type="ECO:0000259" key="2">
    <source>
        <dbReference type="PROSITE" id="PS50850"/>
    </source>
</evidence>
<keyword evidence="1" id="KW-1133">Transmembrane helix</keyword>
<feature type="transmembrane region" description="Helical" evidence="1">
    <location>
        <begin position="133"/>
        <end position="153"/>
    </location>
</feature>
<dbReference type="PhylomeDB" id="Q979S3"/>
<feature type="transmembrane region" description="Helical" evidence="1">
    <location>
        <begin position="241"/>
        <end position="265"/>
    </location>
</feature>
<protein>
    <recommendedName>
        <fullName evidence="2">Major facilitator superfamily (MFS) profile domain-containing protein</fullName>
    </recommendedName>
</protein>
<feature type="transmembrane region" description="Helical" evidence="1">
    <location>
        <begin position="100"/>
        <end position="121"/>
    </location>
</feature>
<dbReference type="Pfam" id="PF07690">
    <property type="entry name" value="MFS_1"/>
    <property type="match status" value="1"/>
</dbReference>
<feature type="transmembrane region" description="Helical" evidence="1">
    <location>
        <begin position="165"/>
        <end position="186"/>
    </location>
</feature>
<sequence>MASSTKAYAPLVSYWIMLFAIGMGWFILSPLVPSIVQSLNVQTSLVIFIITLYGYAMVIFGLVAGYISAVRNVYNSLLASAILTFVGLTVRAFVNRFDLFFSFSVIAAVGYPLAMAPVGSVADSISPKSAHTVIGISVGLLFFGMAVGSFTAPGLEEHFGLKFTLIVPAILSAISLVLIASMHSSFPRYYRARSLKGSFSVGMVKNWYVGLSIASMSVMFSSIAASVLIMHNINHLQALNYAGIFGGLAFVGSAFGAVLLPLIFGKYGGLKIGLIVSGLLSFFSISILAILISLTRLLSAIAVSYFIFGFFGNAYWSMAMTSVTYYASSPDKAGLSTAMFSVASNAGVAVIPVFLGTAFLRQSTLILGVSIVLAMEFVSAVLAFTLKYKPS</sequence>
<reference evidence="3 4" key="2">
    <citation type="journal article" date="2000" name="Proc. Natl. Acad. Sci. U.S.A.">
        <title>Archaeal adaptation to higher temperatures revealed by genomic sequence of Thermoplasma volcanium.</title>
        <authorList>
            <person name="Kawashima T."/>
            <person name="Amano N."/>
            <person name="Koike H."/>
            <person name="Makino S."/>
            <person name="Higuchi S."/>
            <person name="Kawashima-Ohya Y."/>
            <person name="Watanabe K."/>
            <person name="Yamazaki M."/>
            <person name="Kanehori K."/>
            <person name="Kawamoto T."/>
            <person name="Nunoshiba T."/>
            <person name="Yamamoto Y."/>
            <person name="Aramaki H."/>
            <person name="Makino K."/>
            <person name="Suzuki M."/>
        </authorList>
    </citation>
    <scope>NUCLEOTIDE SEQUENCE [LARGE SCALE GENOMIC DNA]</scope>
    <source>
        <strain evidence="4">ATCC 51530 / DSM 4299 / JCM 9571 / NBRC 15438 / GSS1</strain>
    </source>
</reference>
<dbReference type="CDD" id="cd06174">
    <property type="entry name" value="MFS"/>
    <property type="match status" value="1"/>
</dbReference>
<dbReference type="OrthoDB" id="57234at2157"/>
<reference evidence="3 4" key="1">
    <citation type="journal article" date="1999" name="Proc. Jpn. Acad.">
        <title>Determination of the complete genomic DNA sequence of Thermoplasma volvanium GSS1.</title>
        <authorList>
            <person name="Kawashima T."/>
            <person name="Yamamoto Y."/>
            <person name="Aramaki H."/>
            <person name="Nunoshiba T."/>
            <person name="Kawamoto T."/>
            <person name="Watanabe K."/>
            <person name="Yamazaki M."/>
            <person name="Kanehori K."/>
            <person name="Amano N."/>
            <person name="Ohya Y."/>
            <person name="Makino K."/>
            <person name="Suzuki M."/>
        </authorList>
    </citation>
    <scope>NUCLEOTIDE SEQUENCE [LARGE SCALE GENOMIC DNA]</scope>
    <source>
        <strain evidence="4">ATCC 51530 / DSM 4299 / JCM 9571 / NBRC 15438 / GSS1</strain>
    </source>
</reference>
<dbReference type="PROSITE" id="PS50850">
    <property type="entry name" value="MFS"/>
    <property type="match status" value="1"/>
</dbReference>
<dbReference type="InterPro" id="IPR020846">
    <property type="entry name" value="MFS_dom"/>
</dbReference>
<evidence type="ECO:0000313" key="4">
    <source>
        <dbReference type="Proteomes" id="UP000001017"/>
    </source>
</evidence>